<feature type="signal peptide" evidence="2">
    <location>
        <begin position="1"/>
        <end position="24"/>
    </location>
</feature>
<feature type="compositionally biased region" description="Low complexity" evidence="1">
    <location>
        <begin position="44"/>
        <end position="76"/>
    </location>
</feature>
<evidence type="ECO:0000313" key="3">
    <source>
        <dbReference type="EMBL" id="TMI73949.1"/>
    </source>
</evidence>
<evidence type="ECO:0008006" key="5">
    <source>
        <dbReference type="Google" id="ProtNLM"/>
    </source>
</evidence>
<keyword evidence="2" id="KW-0732">Signal</keyword>
<dbReference type="EMBL" id="VBAP01000060">
    <property type="protein sequence ID" value="TMI73949.1"/>
    <property type="molecule type" value="Genomic_DNA"/>
</dbReference>
<gene>
    <name evidence="3" type="ORF">E6H05_08260</name>
</gene>
<feature type="region of interest" description="Disordered" evidence="1">
    <location>
        <begin position="24"/>
        <end position="82"/>
    </location>
</feature>
<comment type="caution">
    <text evidence="3">The sequence shown here is derived from an EMBL/GenBank/DDBJ whole genome shotgun (WGS) entry which is preliminary data.</text>
</comment>
<dbReference type="AlphaFoldDB" id="A0A537IRL5"/>
<organism evidence="3 4">
    <name type="scientific">Candidatus Segetimicrobium genomatis</name>
    <dbReference type="NCBI Taxonomy" id="2569760"/>
    <lineage>
        <taxon>Bacteria</taxon>
        <taxon>Bacillati</taxon>
        <taxon>Candidatus Sysuimicrobiota</taxon>
        <taxon>Candidatus Sysuimicrobiia</taxon>
        <taxon>Candidatus Sysuimicrobiales</taxon>
        <taxon>Candidatus Segetimicrobiaceae</taxon>
        <taxon>Candidatus Segetimicrobium</taxon>
    </lineage>
</organism>
<sequence>MKPVLILAIVTLVVTGTLRPAGFAAPPRDAPTAPSPPEHPVRPGHPGTPGTPATPATPAAPETPGTPATPATPATPSLDSADFDAERAARELLIAQERLLAEGDHARLSGDSQMLYALAIRYLSLARQHYRAGRSYQAAEVATAVTRLADAIRHLSWAAGAN</sequence>
<reference evidence="3 4" key="1">
    <citation type="journal article" date="2019" name="Nat. Microbiol.">
        <title>Mediterranean grassland soil C-N compound turnover is dependent on rainfall and depth, and is mediated by genomically divergent microorganisms.</title>
        <authorList>
            <person name="Diamond S."/>
            <person name="Andeer P.F."/>
            <person name="Li Z."/>
            <person name="Crits-Christoph A."/>
            <person name="Burstein D."/>
            <person name="Anantharaman K."/>
            <person name="Lane K.R."/>
            <person name="Thomas B.C."/>
            <person name="Pan C."/>
            <person name="Northen T.R."/>
            <person name="Banfield J.F."/>
        </authorList>
    </citation>
    <scope>NUCLEOTIDE SEQUENCE [LARGE SCALE GENOMIC DNA]</scope>
    <source>
        <strain evidence="3">NP_8</strain>
    </source>
</reference>
<name>A0A537IRL5_9BACT</name>
<proteinExistence type="predicted"/>
<evidence type="ECO:0000313" key="4">
    <source>
        <dbReference type="Proteomes" id="UP000318834"/>
    </source>
</evidence>
<evidence type="ECO:0000256" key="1">
    <source>
        <dbReference type="SAM" id="MobiDB-lite"/>
    </source>
</evidence>
<protein>
    <recommendedName>
        <fullName evidence="5">DUF4398 domain-containing protein</fullName>
    </recommendedName>
</protein>
<feature type="chain" id="PRO_5021919412" description="DUF4398 domain-containing protein" evidence="2">
    <location>
        <begin position="25"/>
        <end position="162"/>
    </location>
</feature>
<dbReference type="Proteomes" id="UP000318834">
    <property type="component" value="Unassembled WGS sequence"/>
</dbReference>
<accession>A0A537IRL5</accession>
<evidence type="ECO:0000256" key="2">
    <source>
        <dbReference type="SAM" id="SignalP"/>
    </source>
</evidence>